<evidence type="ECO:0000313" key="1">
    <source>
        <dbReference type="EMBL" id="QBJ04543.1"/>
    </source>
</evidence>
<proteinExistence type="predicted"/>
<dbReference type="KEGG" id="vg:55011797"/>
<dbReference type="RefSeq" id="YP_009820361.1">
    <property type="nucleotide sequence ID" value="NC_048166.1"/>
</dbReference>
<sequence>MSHSTLQFTGRATYREPVDLSFLLWQSPAKINLRPHPLSIAIAAIIFNVYSR</sequence>
<organism evidence="1 2">
    <name type="scientific">Pseudomonas phage Lana</name>
    <dbReference type="NCBI Taxonomy" id="2530172"/>
    <lineage>
        <taxon>Viruses</taxon>
        <taxon>Duplodnaviria</taxon>
        <taxon>Heunggongvirae</taxon>
        <taxon>Uroviricota</taxon>
        <taxon>Caudoviricetes</taxon>
        <taxon>Lanavirus</taxon>
        <taxon>Lanavirus lana</taxon>
    </lineage>
</organism>
<dbReference type="GeneID" id="55011797"/>
<reference evidence="1" key="1">
    <citation type="submission" date="2019-01" db="EMBL/GenBank/DDBJ databases">
        <authorList>
            <person name="Hylling O."/>
            <person name="Carstens A.B."/>
            <person name="Hansen L.H."/>
        </authorList>
    </citation>
    <scope>NUCLEOTIDE SEQUENCE [LARGE SCALE GENOMIC DNA]</scope>
</reference>
<accession>A0A481W6F7</accession>
<keyword evidence="2" id="KW-1185">Reference proteome</keyword>
<evidence type="ECO:0000313" key="2">
    <source>
        <dbReference type="Proteomes" id="UP000293575"/>
    </source>
</evidence>
<protein>
    <submittedName>
        <fullName evidence="1">Uncharacterized protein</fullName>
    </submittedName>
</protein>
<dbReference type="EMBL" id="MK473373">
    <property type="protein sequence ID" value="QBJ04543.1"/>
    <property type="molecule type" value="Genomic_DNA"/>
</dbReference>
<name>A0A481W6F7_9CAUD</name>
<dbReference type="Proteomes" id="UP000293575">
    <property type="component" value="Segment"/>
</dbReference>